<reference evidence="1 2" key="1">
    <citation type="submission" date="2019-08" db="EMBL/GenBank/DDBJ databases">
        <authorList>
            <person name="Peeters C."/>
        </authorList>
    </citation>
    <scope>NUCLEOTIDE SEQUENCE [LARGE SCALE GENOMIC DNA]</scope>
    <source>
        <strain evidence="1 2">LMG 31111</strain>
    </source>
</reference>
<sequence>MKMPQPSSGRCGIFLSSEFGKQSTLRLAAWPRTKKGVLDLCVLALLAKGDSYAYDLARQRELYCMAPRGGSNTCAFAEFVRAGAEAITRANRRKIFLKYLFTAISGWPVAIQSQPATRDGQNRTARAFLHQLA</sequence>
<protein>
    <submittedName>
        <fullName evidence="1">Uncharacterized protein</fullName>
    </submittedName>
</protein>
<organism evidence="1 2">
    <name type="scientific">Pandoraea communis</name>
    <dbReference type="NCBI Taxonomy" id="2508297"/>
    <lineage>
        <taxon>Bacteria</taxon>
        <taxon>Pseudomonadati</taxon>
        <taxon>Pseudomonadota</taxon>
        <taxon>Betaproteobacteria</taxon>
        <taxon>Burkholderiales</taxon>
        <taxon>Burkholderiaceae</taxon>
        <taxon>Pandoraea</taxon>
    </lineage>
</organism>
<accession>A0A5E4U6C3</accession>
<keyword evidence="2" id="KW-1185">Reference proteome</keyword>
<evidence type="ECO:0000313" key="1">
    <source>
        <dbReference type="EMBL" id="VVD95361.1"/>
    </source>
</evidence>
<gene>
    <name evidence="1" type="ORF">PCO31111_01856</name>
</gene>
<dbReference type="EMBL" id="CABPSE010000005">
    <property type="protein sequence ID" value="VVD95361.1"/>
    <property type="molecule type" value="Genomic_DNA"/>
</dbReference>
<dbReference type="Proteomes" id="UP000383971">
    <property type="component" value="Unassembled WGS sequence"/>
</dbReference>
<proteinExistence type="predicted"/>
<evidence type="ECO:0000313" key="2">
    <source>
        <dbReference type="Proteomes" id="UP000383971"/>
    </source>
</evidence>
<dbReference type="AlphaFoldDB" id="A0A5E4U6C3"/>
<name>A0A5E4U6C3_9BURK</name>